<dbReference type="CDD" id="cd00190">
    <property type="entry name" value="Tryp_SPc"/>
    <property type="match status" value="1"/>
</dbReference>
<keyword evidence="1" id="KW-0645">Protease</keyword>
<evidence type="ECO:0000256" key="1">
    <source>
        <dbReference type="ARBA" id="ARBA00022670"/>
    </source>
</evidence>
<dbReference type="FunFam" id="2.40.10.10:FF:000068">
    <property type="entry name" value="transmembrane protease serine 2"/>
    <property type="match status" value="1"/>
</dbReference>
<dbReference type="SUPFAM" id="SSF50494">
    <property type="entry name" value="Trypsin-like serine proteases"/>
    <property type="match status" value="1"/>
</dbReference>
<proteinExistence type="inferred from homology"/>
<dbReference type="EMBL" id="APCN01002970">
    <property type="status" value="NOT_ANNOTATED_CDS"/>
    <property type="molecule type" value="Genomic_DNA"/>
</dbReference>
<dbReference type="InterPro" id="IPR050430">
    <property type="entry name" value="Peptidase_S1"/>
</dbReference>
<dbReference type="InterPro" id="IPR009003">
    <property type="entry name" value="Peptidase_S1_PA"/>
</dbReference>
<dbReference type="AlphaFoldDB" id="A0A182HPC4"/>
<dbReference type="GO" id="GO:0006508">
    <property type="term" value="P:proteolysis"/>
    <property type="evidence" value="ECO:0007669"/>
    <property type="project" value="UniProtKB-KW"/>
</dbReference>
<organism evidence="6 7">
    <name type="scientific">Anopheles arabiensis</name>
    <name type="common">Mosquito</name>
    <dbReference type="NCBI Taxonomy" id="7173"/>
    <lineage>
        <taxon>Eukaryota</taxon>
        <taxon>Metazoa</taxon>
        <taxon>Ecdysozoa</taxon>
        <taxon>Arthropoda</taxon>
        <taxon>Hexapoda</taxon>
        <taxon>Insecta</taxon>
        <taxon>Pterygota</taxon>
        <taxon>Neoptera</taxon>
        <taxon>Endopterygota</taxon>
        <taxon>Diptera</taxon>
        <taxon>Nematocera</taxon>
        <taxon>Culicoidea</taxon>
        <taxon>Culicidae</taxon>
        <taxon>Anophelinae</taxon>
        <taxon>Anopheles</taxon>
    </lineage>
</organism>
<dbReference type="EnsemblMetazoa" id="AARA003113-RA">
    <property type="protein sequence ID" value="AARA003113-PA"/>
    <property type="gene ID" value="AARA003113"/>
</dbReference>
<dbReference type="Proteomes" id="UP000075840">
    <property type="component" value="Unassembled WGS sequence"/>
</dbReference>
<dbReference type="InterPro" id="IPR043504">
    <property type="entry name" value="Peptidase_S1_PA_chymotrypsin"/>
</dbReference>
<accession>A0A182HPC4</accession>
<dbReference type="PANTHER" id="PTHR24276:SF91">
    <property type="entry name" value="AT26814P-RELATED"/>
    <property type="match status" value="1"/>
</dbReference>
<dbReference type="GO" id="GO:0004252">
    <property type="term" value="F:serine-type endopeptidase activity"/>
    <property type="evidence" value="ECO:0007669"/>
    <property type="project" value="InterPro"/>
</dbReference>
<dbReference type="Pfam" id="PF00089">
    <property type="entry name" value="Trypsin"/>
    <property type="match status" value="1"/>
</dbReference>
<dbReference type="VEuPathDB" id="VectorBase:AARA21_010164"/>
<keyword evidence="7" id="KW-1185">Reference proteome</keyword>
<dbReference type="InterPro" id="IPR001254">
    <property type="entry name" value="Trypsin_dom"/>
</dbReference>
<evidence type="ECO:0000256" key="3">
    <source>
        <dbReference type="ARBA" id="ARBA00022825"/>
    </source>
</evidence>
<keyword evidence="2" id="KW-0378">Hydrolase</keyword>
<comment type="similarity">
    <text evidence="5">Belongs to the peptidase S1 family. CLIP subfamily.</text>
</comment>
<dbReference type="Gene3D" id="2.40.10.10">
    <property type="entry name" value="Trypsin-like serine proteases"/>
    <property type="match status" value="1"/>
</dbReference>
<dbReference type="PROSITE" id="PS00134">
    <property type="entry name" value="TRYPSIN_HIS"/>
    <property type="match status" value="1"/>
</dbReference>
<reference evidence="6" key="1">
    <citation type="submission" date="2022-08" db="UniProtKB">
        <authorList>
            <consortium name="EnsemblMetazoa"/>
        </authorList>
    </citation>
    <scope>IDENTIFICATION</scope>
    <source>
        <strain evidence="6">Dongola</strain>
    </source>
</reference>
<dbReference type="SMART" id="SM00020">
    <property type="entry name" value="Tryp_SPc"/>
    <property type="match status" value="1"/>
</dbReference>
<evidence type="ECO:0000256" key="4">
    <source>
        <dbReference type="ARBA" id="ARBA00023157"/>
    </source>
</evidence>
<dbReference type="InterPro" id="IPR001314">
    <property type="entry name" value="Peptidase_S1A"/>
</dbReference>
<dbReference type="PANTHER" id="PTHR24276">
    <property type="entry name" value="POLYSERASE-RELATED"/>
    <property type="match status" value="1"/>
</dbReference>
<keyword evidence="4" id="KW-1015">Disulfide bond</keyword>
<dbReference type="InterPro" id="IPR018114">
    <property type="entry name" value="TRYPSIN_HIS"/>
</dbReference>
<dbReference type="VEuPathDB" id="VectorBase:AARA003113"/>
<name>A0A182HPC4_ANOAR</name>
<evidence type="ECO:0000313" key="7">
    <source>
        <dbReference type="Proteomes" id="UP000075840"/>
    </source>
</evidence>
<dbReference type="PROSITE" id="PS50240">
    <property type="entry name" value="TRYPSIN_DOM"/>
    <property type="match status" value="1"/>
</dbReference>
<keyword evidence="3" id="KW-0720">Serine protease</keyword>
<evidence type="ECO:0000256" key="2">
    <source>
        <dbReference type="ARBA" id="ARBA00022801"/>
    </source>
</evidence>
<evidence type="ECO:0000313" key="6">
    <source>
        <dbReference type="EnsemblMetazoa" id="AARA003113-PA"/>
    </source>
</evidence>
<protein>
    <submittedName>
        <fullName evidence="6">Uncharacterized protein</fullName>
    </submittedName>
</protein>
<dbReference type="PRINTS" id="PR00722">
    <property type="entry name" value="CHYMOTRYPSIN"/>
</dbReference>
<sequence>MVRRSSVVVGLVLVAFLGTVLSVPIWNRIVGGQLAEDTQMPYQIALFYQGSFRCGGSIIGDRHVLTAAHCVMDDDVLLPAFKFGVHAGSAHLNAGGKLFKVRAVYPHEGYGNFQHDIAVMEMKEPFAFDKYIQPIELMDQEVPLGGEVVISGYGRVGSNGPVSPALLYTSMFVVEDENCNSISEGLMCIDKEGSYGACNGDSGGPAVYDGKLAGVANFIIDQCGGNFADGYAKVSFYLDWIRQFLE</sequence>
<evidence type="ECO:0000256" key="5">
    <source>
        <dbReference type="ARBA" id="ARBA00024195"/>
    </source>
</evidence>